<dbReference type="GO" id="GO:0016740">
    <property type="term" value="F:transferase activity"/>
    <property type="evidence" value="ECO:0007669"/>
    <property type="project" value="UniProtKB-KW"/>
</dbReference>
<comment type="caution">
    <text evidence="1">The sequence shown here is derived from an EMBL/GenBank/DDBJ whole genome shotgun (WGS) entry which is preliminary data.</text>
</comment>
<dbReference type="CDD" id="cd14243">
    <property type="entry name" value="PT-AcyF_like"/>
    <property type="match status" value="1"/>
</dbReference>
<gene>
    <name evidence="1" type="ORF">EWV57_22615</name>
</gene>
<organism evidence="1 2">
    <name type="scientific">Microcystis aeruginosa Ma_QC_Ch_20071001_S25D</name>
    <dbReference type="NCBI Taxonomy" id="2486250"/>
    <lineage>
        <taxon>Bacteria</taxon>
        <taxon>Bacillati</taxon>
        <taxon>Cyanobacteriota</taxon>
        <taxon>Cyanophyceae</taxon>
        <taxon>Oscillatoriophycideae</taxon>
        <taxon>Chroococcales</taxon>
        <taxon>Microcystaceae</taxon>
        <taxon>Microcystis</taxon>
    </lineage>
</organism>
<dbReference type="Pfam" id="PF19156">
    <property type="entry name" value="DUF5838"/>
    <property type="match status" value="1"/>
</dbReference>
<reference evidence="1 2" key="1">
    <citation type="submission" date="2019-01" db="EMBL/GenBank/DDBJ databases">
        <title>Coherence of Microcystis species and biogeography revealed through population genomics.</title>
        <authorList>
            <person name="Perez-Carrascal O.M."/>
            <person name="Terrat Y."/>
            <person name="Giani A."/>
            <person name="Fortin N."/>
            <person name="Tromas N."/>
            <person name="Shapiro B.J."/>
        </authorList>
    </citation>
    <scope>NUCLEOTIDE SEQUENCE [LARGE SCALE GENOMIC DNA]</scope>
    <source>
        <strain evidence="1">Ma_QC_Ch_20071001_S25D</strain>
    </source>
</reference>
<keyword evidence="1" id="KW-0808">Transferase</keyword>
<dbReference type="EMBL" id="SFBE01000371">
    <property type="protein sequence ID" value="TRU44441.1"/>
    <property type="molecule type" value="Genomic_DNA"/>
</dbReference>
<dbReference type="Proteomes" id="UP000316958">
    <property type="component" value="Unassembled WGS sequence"/>
</dbReference>
<protein>
    <submittedName>
        <fullName evidence="1">LynF/TruF/PatF family peptide O-prenyltransferase</fullName>
    </submittedName>
</protein>
<evidence type="ECO:0000313" key="1">
    <source>
        <dbReference type="EMBL" id="TRU44441.1"/>
    </source>
</evidence>
<dbReference type="InterPro" id="IPR031037">
    <property type="entry name" value="Preny_LynF_TruF"/>
</dbReference>
<dbReference type="NCBIfam" id="TIGR04445">
    <property type="entry name" value="preny_LynF_TruF"/>
    <property type="match status" value="1"/>
</dbReference>
<name>A0A552FCK3_MICAE</name>
<evidence type="ECO:0000313" key="2">
    <source>
        <dbReference type="Proteomes" id="UP000316958"/>
    </source>
</evidence>
<accession>A0A552FCK3</accession>
<dbReference type="AlphaFoldDB" id="A0A552FCK3"/>
<sequence>MTITPVFSHHYLREQRLRFIRTHLEAFDVEPRFPLPLFEEAVLEIEGYCGIEPTCHVQGDRIFAGDIQVATYEKTWPKSLMGASKFLDKVGSQVGVQINRNLLDRFSSLYIHSSKIETNTIGIDLRPTIQDSLIKIYMHLHPGGSHEDLVMTALALDGANYSAEVTEVLLKDGALIGFNLFLDGRSNIEIWAISPGGKYQHKGNFGRDLAAYIRKNFSQKVNFLFDVADGIAASFSKQKIDPIFYFHFFDIKDIPKYFAFNSLGDRIYDFYQSQDCVTYASISVREQDLESSRLDNYGFLYNKSDVCQLNLDKFHFAQQLGISP</sequence>
<proteinExistence type="predicted"/>